<dbReference type="AlphaFoldDB" id="A0AAV3PGW0"/>
<name>A0AAV3PGW0_LITER</name>
<organism evidence="1 2">
    <name type="scientific">Lithospermum erythrorhizon</name>
    <name type="common">Purple gromwell</name>
    <name type="synonym">Lithospermum officinale var. erythrorhizon</name>
    <dbReference type="NCBI Taxonomy" id="34254"/>
    <lineage>
        <taxon>Eukaryota</taxon>
        <taxon>Viridiplantae</taxon>
        <taxon>Streptophyta</taxon>
        <taxon>Embryophyta</taxon>
        <taxon>Tracheophyta</taxon>
        <taxon>Spermatophyta</taxon>
        <taxon>Magnoliopsida</taxon>
        <taxon>eudicotyledons</taxon>
        <taxon>Gunneridae</taxon>
        <taxon>Pentapetalae</taxon>
        <taxon>asterids</taxon>
        <taxon>lamiids</taxon>
        <taxon>Boraginales</taxon>
        <taxon>Boraginaceae</taxon>
        <taxon>Boraginoideae</taxon>
        <taxon>Lithospermeae</taxon>
        <taxon>Lithospermum</taxon>
    </lineage>
</organism>
<keyword evidence="2" id="KW-1185">Reference proteome</keyword>
<evidence type="ECO:0000313" key="2">
    <source>
        <dbReference type="Proteomes" id="UP001454036"/>
    </source>
</evidence>
<dbReference type="PANTHER" id="PTHR36402">
    <property type="entry name" value="EXPRESSED PROTEIN"/>
    <property type="match status" value="1"/>
</dbReference>
<dbReference type="PANTHER" id="PTHR36402:SF1">
    <property type="entry name" value="EXPRESSED PROTEIN"/>
    <property type="match status" value="1"/>
</dbReference>
<comment type="caution">
    <text evidence="1">The sequence shown here is derived from an EMBL/GenBank/DDBJ whole genome shotgun (WGS) entry which is preliminary data.</text>
</comment>
<reference evidence="1 2" key="1">
    <citation type="submission" date="2024-01" db="EMBL/GenBank/DDBJ databases">
        <title>The complete chloroplast genome sequence of Lithospermum erythrorhizon: insights into the phylogenetic relationship among Boraginaceae species and the maternal lineages of purple gromwells.</title>
        <authorList>
            <person name="Okada T."/>
            <person name="Watanabe K."/>
        </authorList>
    </citation>
    <scope>NUCLEOTIDE SEQUENCE [LARGE SCALE GENOMIC DNA]</scope>
</reference>
<accession>A0AAV3PGW0</accession>
<evidence type="ECO:0000313" key="1">
    <source>
        <dbReference type="EMBL" id="GAA0149931.1"/>
    </source>
</evidence>
<gene>
    <name evidence="1" type="ORF">LIER_08983</name>
</gene>
<sequence>MKERAEKLEYWREREKKFEEKKKAAKELTRRKSSMWIDEVELEKKLLENFVETTSVYGRIPEK</sequence>
<protein>
    <submittedName>
        <fullName evidence="1">Uncharacterized protein</fullName>
    </submittedName>
</protein>
<proteinExistence type="predicted"/>
<dbReference type="EMBL" id="BAABME010001495">
    <property type="protein sequence ID" value="GAA0149931.1"/>
    <property type="molecule type" value="Genomic_DNA"/>
</dbReference>
<dbReference type="Proteomes" id="UP001454036">
    <property type="component" value="Unassembled WGS sequence"/>
</dbReference>